<sequence>MVDKRQLWEEWEWESHCGMEMSNATATRCCINVITSLYGCRFRWPFFITRYKLLCHVLEAATFTKAIRLGHLHEIVLSASPIFQVIARGR</sequence>
<gene>
    <name evidence="1" type="ORF">DCAF_LOCUS27195</name>
</gene>
<evidence type="ECO:0000313" key="2">
    <source>
        <dbReference type="Proteomes" id="UP001314170"/>
    </source>
</evidence>
<protein>
    <submittedName>
        <fullName evidence="1">Uncharacterized protein</fullName>
    </submittedName>
</protein>
<dbReference type="AlphaFoldDB" id="A0AAV1SW87"/>
<dbReference type="Proteomes" id="UP001314170">
    <property type="component" value="Unassembled WGS sequence"/>
</dbReference>
<proteinExistence type="predicted"/>
<evidence type="ECO:0000313" key="1">
    <source>
        <dbReference type="EMBL" id="CAK7356914.1"/>
    </source>
</evidence>
<dbReference type="EMBL" id="CAWUPB010001197">
    <property type="protein sequence ID" value="CAK7356914.1"/>
    <property type="molecule type" value="Genomic_DNA"/>
</dbReference>
<comment type="caution">
    <text evidence="1">The sequence shown here is derived from an EMBL/GenBank/DDBJ whole genome shotgun (WGS) entry which is preliminary data.</text>
</comment>
<reference evidence="1 2" key="1">
    <citation type="submission" date="2024-01" db="EMBL/GenBank/DDBJ databases">
        <authorList>
            <person name="Waweru B."/>
        </authorList>
    </citation>
    <scope>NUCLEOTIDE SEQUENCE [LARGE SCALE GENOMIC DNA]</scope>
</reference>
<organism evidence="1 2">
    <name type="scientific">Dovyalis caffra</name>
    <dbReference type="NCBI Taxonomy" id="77055"/>
    <lineage>
        <taxon>Eukaryota</taxon>
        <taxon>Viridiplantae</taxon>
        <taxon>Streptophyta</taxon>
        <taxon>Embryophyta</taxon>
        <taxon>Tracheophyta</taxon>
        <taxon>Spermatophyta</taxon>
        <taxon>Magnoliopsida</taxon>
        <taxon>eudicotyledons</taxon>
        <taxon>Gunneridae</taxon>
        <taxon>Pentapetalae</taxon>
        <taxon>rosids</taxon>
        <taxon>fabids</taxon>
        <taxon>Malpighiales</taxon>
        <taxon>Salicaceae</taxon>
        <taxon>Flacourtieae</taxon>
        <taxon>Dovyalis</taxon>
    </lineage>
</organism>
<keyword evidence="2" id="KW-1185">Reference proteome</keyword>
<accession>A0AAV1SW87</accession>
<name>A0AAV1SW87_9ROSI</name>